<dbReference type="GO" id="GO:0005737">
    <property type="term" value="C:cytoplasm"/>
    <property type="evidence" value="ECO:0007669"/>
    <property type="project" value="UniProtKB-SubCell"/>
</dbReference>
<evidence type="ECO:0000256" key="4">
    <source>
        <dbReference type="ARBA" id="ARBA00022598"/>
    </source>
</evidence>
<dbReference type="Gene3D" id="3.40.1190.10">
    <property type="entry name" value="Mur-like, catalytic domain"/>
    <property type="match status" value="1"/>
</dbReference>
<dbReference type="SUPFAM" id="SSF53244">
    <property type="entry name" value="MurD-like peptide ligases, peptide-binding domain"/>
    <property type="match status" value="1"/>
</dbReference>
<keyword evidence="4 9" id="KW-0436">Ligase</keyword>
<dbReference type="InterPro" id="IPR018109">
    <property type="entry name" value="Folylpolyglutamate_synth_CS"/>
</dbReference>
<evidence type="ECO:0000313" key="13">
    <source>
        <dbReference type="EMBL" id="MYG39050.1"/>
    </source>
</evidence>
<evidence type="ECO:0000256" key="2">
    <source>
        <dbReference type="ARBA" id="ARBA00004752"/>
    </source>
</evidence>
<dbReference type="InterPro" id="IPR036565">
    <property type="entry name" value="Mur-like_cat_sf"/>
</dbReference>
<dbReference type="Gene3D" id="3.90.190.20">
    <property type="entry name" value="Mur ligase, C-terminal domain"/>
    <property type="match status" value="1"/>
</dbReference>
<comment type="caution">
    <text evidence="13">The sequence shown here is derived from an EMBL/GenBank/DDBJ whole genome shotgun (WGS) entry which is preliminary data.</text>
</comment>
<evidence type="ECO:0000256" key="8">
    <source>
        <dbReference type="ARBA" id="ARBA00023306"/>
    </source>
</evidence>
<dbReference type="Pfam" id="PF08245">
    <property type="entry name" value="Mur_ligase_M"/>
    <property type="match status" value="1"/>
</dbReference>
<dbReference type="GO" id="GO:0009252">
    <property type="term" value="P:peptidoglycan biosynthetic process"/>
    <property type="evidence" value="ECO:0007669"/>
    <property type="project" value="UniProtKB-UniRule"/>
</dbReference>
<evidence type="ECO:0000256" key="7">
    <source>
        <dbReference type="ARBA" id="ARBA00022840"/>
    </source>
</evidence>
<feature type="domain" description="Mur ligase central" evidence="12">
    <location>
        <begin position="115"/>
        <end position="294"/>
    </location>
</feature>
<evidence type="ECO:0000256" key="10">
    <source>
        <dbReference type="RuleBase" id="RU003664"/>
    </source>
</evidence>
<evidence type="ECO:0000259" key="12">
    <source>
        <dbReference type="Pfam" id="PF08245"/>
    </source>
</evidence>
<accession>A0A6B1F6R0</accession>
<comment type="catalytic activity">
    <reaction evidence="9 10">
        <text>UDP-N-acetyl-alpha-D-muramoyl-L-alanine + D-glutamate + ATP = UDP-N-acetyl-alpha-D-muramoyl-L-alanyl-D-glutamate + ADP + phosphate + H(+)</text>
        <dbReference type="Rhea" id="RHEA:16429"/>
        <dbReference type="ChEBI" id="CHEBI:15378"/>
        <dbReference type="ChEBI" id="CHEBI:29986"/>
        <dbReference type="ChEBI" id="CHEBI:30616"/>
        <dbReference type="ChEBI" id="CHEBI:43474"/>
        <dbReference type="ChEBI" id="CHEBI:83898"/>
        <dbReference type="ChEBI" id="CHEBI:83900"/>
        <dbReference type="ChEBI" id="CHEBI:456216"/>
        <dbReference type="EC" id="6.3.2.9"/>
    </reaction>
</comment>
<dbReference type="GO" id="GO:0004326">
    <property type="term" value="F:tetrahydrofolylpolyglutamate synthase activity"/>
    <property type="evidence" value="ECO:0007669"/>
    <property type="project" value="InterPro"/>
</dbReference>
<reference evidence="13" key="1">
    <citation type="submission" date="2019-09" db="EMBL/GenBank/DDBJ databases">
        <title>Characterisation of the sponge microbiome using genome-centric metagenomics.</title>
        <authorList>
            <person name="Engelberts J.P."/>
            <person name="Robbins S.J."/>
            <person name="De Goeij J.M."/>
            <person name="Aranda M."/>
            <person name="Bell S.C."/>
            <person name="Webster N.S."/>
        </authorList>
    </citation>
    <scope>NUCLEOTIDE SEQUENCE</scope>
    <source>
        <strain evidence="13">SB0676_bin_10</strain>
    </source>
</reference>
<gene>
    <name evidence="9" type="primary">murD</name>
    <name evidence="13" type="ORF">F4162_08890</name>
</gene>
<dbReference type="Pfam" id="PF21799">
    <property type="entry name" value="MurD-like_N"/>
    <property type="match status" value="1"/>
</dbReference>
<dbReference type="GO" id="GO:0005524">
    <property type="term" value="F:ATP binding"/>
    <property type="evidence" value="ECO:0007669"/>
    <property type="project" value="UniProtKB-UniRule"/>
</dbReference>
<dbReference type="GO" id="GO:0051301">
    <property type="term" value="P:cell division"/>
    <property type="evidence" value="ECO:0007669"/>
    <property type="project" value="UniProtKB-KW"/>
</dbReference>
<feature type="binding site" evidence="9">
    <location>
        <begin position="117"/>
        <end position="123"/>
    </location>
    <ligand>
        <name>ATP</name>
        <dbReference type="ChEBI" id="CHEBI:30616"/>
    </ligand>
</feature>
<dbReference type="SUPFAM" id="SSF53623">
    <property type="entry name" value="MurD-like peptide ligases, catalytic domain"/>
    <property type="match status" value="1"/>
</dbReference>
<dbReference type="EC" id="6.3.2.9" evidence="9 10"/>
<dbReference type="GO" id="GO:0071555">
    <property type="term" value="P:cell wall organization"/>
    <property type="evidence" value="ECO:0007669"/>
    <property type="project" value="UniProtKB-KW"/>
</dbReference>
<name>A0A6B1F6R0_9SYNE</name>
<dbReference type="HAMAP" id="MF_00639">
    <property type="entry name" value="MurD"/>
    <property type="match status" value="1"/>
</dbReference>
<keyword evidence="8 9" id="KW-0131">Cell cycle</keyword>
<keyword evidence="6 9" id="KW-0547">Nucleotide-binding</keyword>
<organism evidence="13">
    <name type="scientific">Synechococcus sp. SB0676_bin_10</name>
    <dbReference type="NCBI Taxonomy" id="2604869"/>
    <lineage>
        <taxon>Bacteria</taxon>
        <taxon>Bacillati</taxon>
        <taxon>Cyanobacteriota</taxon>
        <taxon>Cyanophyceae</taxon>
        <taxon>Synechococcales</taxon>
        <taxon>Synechococcaceae</taxon>
        <taxon>Synechococcus</taxon>
    </lineage>
</organism>
<proteinExistence type="inferred from homology"/>
<dbReference type="UniPathway" id="UPA00219"/>
<dbReference type="InterPro" id="IPR005762">
    <property type="entry name" value="MurD"/>
</dbReference>
<keyword evidence="5 9" id="KW-0132">Cell division</keyword>
<dbReference type="AlphaFoldDB" id="A0A6B1F6R0"/>
<dbReference type="PANTHER" id="PTHR43692:SF1">
    <property type="entry name" value="UDP-N-ACETYLMURAMOYLALANINE--D-GLUTAMATE LIGASE"/>
    <property type="match status" value="1"/>
</dbReference>
<comment type="subcellular location">
    <subcellularLocation>
        <location evidence="1 9 10">Cytoplasm</location>
    </subcellularLocation>
</comment>
<dbReference type="PANTHER" id="PTHR43692">
    <property type="entry name" value="UDP-N-ACETYLMURAMOYLALANINE--D-GLUTAMATE LIGASE"/>
    <property type="match status" value="1"/>
</dbReference>
<evidence type="ECO:0000256" key="1">
    <source>
        <dbReference type="ARBA" id="ARBA00004496"/>
    </source>
</evidence>
<comment type="function">
    <text evidence="9 10">Cell wall formation. Catalyzes the addition of glutamate to the nucleotide precursor UDP-N-acetylmuramoyl-L-alanine (UMA).</text>
</comment>
<feature type="domain" description="Mur ligase C-terminal" evidence="11">
    <location>
        <begin position="316"/>
        <end position="433"/>
    </location>
</feature>
<evidence type="ECO:0000256" key="6">
    <source>
        <dbReference type="ARBA" id="ARBA00022741"/>
    </source>
</evidence>
<evidence type="ECO:0000256" key="5">
    <source>
        <dbReference type="ARBA" id="ARBA00022618"/>
    </source>
</evidence>
<dbReference type="NCBIfam" id="TIGR01087">
    <property type="entry name" value="murD"/>
    <property type="match status" value="1"/>
</dbReference>
<dbReference type="GO" id="GO:0008360">
    <property type="term" value="P:regulation of cell shape"/>
    <property type="evidence" value="ECO:0007669"/>
    <property type="project" value="UniProtKB-KW"/>
</dbReference>
<dbReference type="SUPFAM" id="SSF51984">
    <property type="entry name" value="MurCD N-terminal domain"/>
    <property type="match status" value="1"/>
</dbReference>
<evidence type="ECO:0000259" key="11">
    <source>
        <dbReference type="Pfam" id="PF02875"/>
    </source>
</evidence>
<dbReference type="InterPro" id="IPR004101">
    <property type="entry name" value="Mur_ligase_C"/>
</dbReference>
<keyword evidence="9 10" id="KW-0961">Cell wall biogenesis/degradation</keyword>
<keyword evidence="9 10" id="KW-0573">Peptidoglycan synthesis</keyword>
<protein>
    <recommendedName>
        <fullName evidence="9 10">UDP-N-acetylmuramoylalanine--D-glutamate ligase</fullName>
        <ecNumber evidence="9 10">6.3.2.9</ecNumber>
    </recommendedName>
    <alternativeName>
        <fullName evidence="9">D-glutamic acid-adding enzyme</fullName>
    </alternativeName>
    <alternativeName>
        <fullName evidence="9">UDP-N-acetylmuramoyl-L-alanyl-D-glutamate synthetase</fullName>
    </alternativeName>
</protein>
<keyword evidence="9 10" id="KW-0133">Cell shape</keyword>
<comment type="similarity">
    <text evidence="9">Belongs to the MurCDEF family.</text>
</comment>
<sequence length="468" mass="49688">MVRPTAVVGLGCSGISAARLLHAQGHRVWLLEQRQTPQLQSTAAALRQEGLHVQLDCALTFLELLNPQAVVLSPGVGWAEPVLVQLRRRGVPVYGETELAWQTMKTMTSAPWIGVTGTNGKTTITAMVSHLLLQAGRDAPICGNSGAAATELALDCHGGRCPDWVVAELSSFQIEASPTIAPRIGIWSTLTPDHLDRHGSLTAYGAIKAALVTRSAIPVLNGDDPQIWRRRNGWPTARWVTCRGGSVLQPHRQAALSIEEGMVTALSGPLFSADILPLPGQHNRINMLLATAAVLETGLEPGQIAAGLRSFPGVPHRLETIARHQGVTYINDSKATNYDAARIALEALDGPLVLLAGGRAKQGDVHGWLEGIAARAAAVICYGEAGDGFAVQVQQACPRIVCQRLPGLREAVPRSHALALEHGATTVLLSPACASFDQYPNFEARGEHFRALVQALGKAQSSPTAGAR</sequence>
<dbReference type="Pfam" id="PF02875">
    <property type="entry name" value="Mur_ligase_C"/>
    <property type="match status" value="1"/>
</dbReference>
<dbReference type="EMBL" id="VYDO01000282">
    <property type="protein sequence ID" value="MYG39050.1"/>
    <property type="molecule type" value="Genomic_DNA"/>
</dbReference>
<dbReference type="InterPro" id="IPR013221">
    <property type="entry name" value="Mur_ligase_cen"/>
</dbReference>
<keyword evidence="3 9" id="KW-0963">Cytoplasm</keyword>
<dbReference type="Gene3D" id="3.40.50.720">
    <property type="entry name" value="NAD(P)-binding Rossmann-like Domain"/>
    <property type="match status" value="1"/>
</dbReference>
<evidence type="ECO:0000256" key="3">
    <source>
        <dbReference type="ARBA" id="ARBA00022490"/>
    </source>
</evidence>
<keyword evidence="7 9" id="KW-0067">ATP-binding</keyword>
<dbReference type="InterPro" id="IPR036615">
    <property type="entry name" value="Mur_ligase_C_dom_sf"/>
</dbReference>
<dbReference type="PROSITE" id="PS01011">
    <property type="entry name" value="FOLYLPOLYGLU_SYNT_1"/>
    <property type="match status" value="1"/>
</dbReference>
<evidence type="ECO:0000256" key="9">
    <source>
        <dbReference type="HAMAP-Rule" id="MF_00639"/>
    </source>
</evidence>
<comment type="pathway">
    <text evidence="2 9 10">Cell wall biogenesis; peptidoglycan biosynthesis.</text>
</comment>
<dbReference type="GO" id="GO:0008764">
    <property type="term" value="F:UDP-N-acetylmuramoylalanine-D-glutamate ligase activity"/>
    <property type="evidence" value="ECO:0007669"/>
    <property type="project" value="UniProtKB-UniRule"/>
</dbReference>